<feature type="region of interest" description="Disordered" evidence="1">
    <location>
        <begin position="405"/>
        <end position="463"/>
    </location>
</feature>
<feature type="region of interest" description="Disordered" evidence="1">
    <location>
        <begin position="477"/>
        <end position="502"/>
    </location>
</feature>
<evidence type="ECO:0000256" key="1">
    <source>
        <dbReference type="SAM" id="MobiDB-lite"/>
    </source>
</evidence>
<dbReference type="OrthoDB" id="5134445at2759"/>
<dbReference type="EMBL" id="JAPEVB010000005">
    <property type="protein sequence ID" value="KAJ4388074.1"/>
    <property type="molecule type" value="Genomic_DNA"/>
</dbReference>
<dbReference type="Proteomes" id="UP001140453">
    <property type="component" value="Unassembled WGS sequence"/>
</dbReference>
<feature type="compositionally biased region" description="Acidic residues" evidence="1">
    <location>
        <begin position="438"/>
        <end position="457"/>
    </location>
</feature>
<keyword evidence="3" id="KW-1185">Reference proteome</keyword>
<accession>A0A9W8YM60</accession>
<organism evidence="2 3">
    <name type="scientific">Gnomoniopsis smithogilvyi</name>
    <dbReference type="NCBI Taxonomy" id="1191159"/>
    <lineage>
        <taxon>Eukaryota</taxon>
        <taxon>Fungi</taxon>
        <taxon>Dikarya</taxon>
        <taxon>Ascomycota</taxon>
        <taxon>Pezizomycotina</taxon>
        <taxon>Sordariomycetes</taxon>
        <taxon>Sordariomycetidae</taxon>
        <taxon>Diaporthales</taxon>
        <taxon>Gnomoniaceae</taxon>
        <taxon>Gnomoniopsis</taxon>
    </lineage>
</organism>
<dbReference type="AlphaFoldDB" id="A0A9W8YM60"/>
<protein>
    <submittedName>
        <fullName evidence="2">Uncharacterized protein</fullName>
    </submittedName>
</protein>
<evidence type="ECO:0000313" key="2">
    <source>
        <dbReference type="EMBL" id="KAJ4388074.1"/>
    </source>
</evidence>
<name>A0A9W8YM60_9PEZI</name>
<reference evidence="2" key="1">
    <citation type="submission" date="2022-10" db="EMBL/GenBank/DDBJ databases">
        <title>Tapping the CABI collections for fungal endophytes: first genome assemblies for Collariella, Neodidymelliopsis, Ascochyta clinopodiicola, Didymella pomorum, Didymosphaeria variabile, Neocosmospora piperis and Neocucurbitaria cava.</title>
        <authorList>
            <person name="Hill R."/>
        </authorList>
    </citation>
    <scope>NUCLEOTIDE SEQUENCE</scope>
    <source>
        <strain evidence="2">IMI 355082</strain>
    </source>
</reference>
<gene>
    <name evidence="2" type="ORF">N0V93_008679</name>
</gene>
<evidence type="ECO:0000313" key="3">
    <source>
        <dbReference type="Proteomes" id="UP001140453"/>
    </source>
</evidence>
<feature type="compositionally biased region" description="Basic and acidic residues" evidence="1">
    <location>
        <begin position="405"/>
        <end position="414"/>
    </location>
</feature>
<comment type="caution">
    <text evidence="2">The sequence shown here is derived from an EMBL/GenBank/DDBJ whole genome shotgun (WGS) entry which is preliminary data.</text>
</comment>
<proteinExistence type="predicted"/>
<sequence length="538" mass="61270">MESRDSDQVAPGPHFPLNLRAFDSAPTYNTGDTFNWILEDGYDTSVFPNPELNVRIEHVFGPFTCSPVMRVSYDTKNGPRTAILKTYDRRHGTISRLRPRGTDLIEYDPSSDEELIRIVHEGKAEQLMRDFTDENFGGGKRRPLVLSGATNNELFFQVLRLEEFEHEVAAYEVMSHLQGDCIPRFLAELTWRPNCANGELLKIGAILIEEVENAVTVADFLEEHSPQNRHSERTKPITDSLLNKIIDEKGRIERLMEDCGVRDPDRHLGNALIVINDLEKEDFRLVHIDFGFTRIVDLVEDERQTEDGALENEIHAVGEPAAVPFEMGPDTEVESVEDTFEAYMDATGMTQELPFGYYGNVASSMEQVNMGERYAGELFHGNSMFMNGGEMSHGLTLGHYHDAEREPQNDHDAEREFEEEPPEQHLDAEGEPQTNPDAEWEFEDEPSEDGLDAEGEPEERPLDADVEIYDAEDHLQREREALPGDGDMEPAPIEMPAGTGDEKHIRSNLTKLNSSRLYHRRRLLYERARRTRQFSIGH</sequence>